<evidence type="ECO:0000313" key="2">
    <source>
        <dbReference type="Proteomes" id="UP000094819"/>
    </source>
</evidence>
<sequence length="133" mass="14073">MGQEQAPIASETTVGSLAPGTYLSLLPIVDEILAILHAQTVSPERISPAQSSDQVAPKAKELSQALEGMKMSALSLPGGNLSTEDIGKLLDVLESEGDKRRRILSSFETLSLPTVEELASAGPETKTEGERLM</sequence>
<evidence type="ECO:0008006" key="3">
    <source>
        <dbReference type="Google" id="ProtNLM"/>
    </source>
</evidence>
<dbReference type="OrthoDB" id="2563275at2759"/>
<protein>
    <recommendedName>
        <fullName evidence="3">Mediator complex subunit 9</fullName>
    </recommendedName>
</protein>
<keyword evidence="2" id="KW-1185">Reference proteome</keyword>
<dbReference type="GeneID" id="30190388"/>
<dbReference type="RefSeq" id="XP_019035071.1">
    <property type="nucleotide sequence ID" value="XM_019173345.1"/>
</dbReference>
<gene>
    <name evidence="1" type="ORF">L198_01175</name>
</gene>
<comment type="caution">
    <text evidence="1">The sequence shown here is derived from an EMBL/GenBank/DDBJ whole genome shotgun (WGS) entry which is preliminary data.</text>
</comment>
<dbReference type="EMBL" id="AWGH01000002">
    <property type="protein sequence ID" value="ODO07594.1"/>
    <property type="molecule type" value="Genomic_DNA"/>
</dbReference>
<dbReference type="AlphaFoldDB" id="A0A1E3K396"/>
<reference evidence="1 2" key="1">
    <citation type="submission" date="2016-06" db="EMBL/GenBank/DDBJ databases">
        <title>Evolution of pathogenesis and genome organization in the Tremellales.</title>
        <authorList>
            <person name="Cuomo C."/>
            <person name="Litvintseva A."/>
            <person name="Heitman J."/>
            <person name="Chen Y."/>
            <person name="Sun S."/>
            <person name="Springer D."/>
            <person name="Dromer F."/>
            <person name="Young S."/>
            <person name="Zeng Q."/>
            <person name="Chapman S."/>
            <person name="Gujja S."/>
            <person name="Saif S."/>
            <person name="Birren B."/>
        </authorList>
    </citation>
    <scope>NUCLEOTIDE SEQUENCE [LARGE SCALE GENOMIC DNA]</scope>
    <source>
        <strain evidence="1 2">CBS 7118</strain>
    </source>
</reference>
<accession>A0A1E3K396</accession>
<name>A0A1E3K396_9TREE</name>
<proteinExistence type="predicted"/>
<dbReference type="Proteomes" id="UP000094819">
    <property type="component" value="Unassembled WGS sequence"/>
</dbReference>
<organism evidence="1 2">
    <name type="scientific">Cryptococcus wingfieldii CBS 7118</name>
    <dbReference type="NCBI Taxonomy" id="1295528"/>
    <lineage>
        <taxon>Eukaryota</taxon>
        <taxon>Fungi</taxon>
        <taxon>Dikarya</taxon>
        <taxon>Basidiomycota</taxon>
        <taxon>Agaricomycotina</taxon>
        <taxon>Tremellomycetes</taxon>
        <taxon>Tremellales</taxon>
        <taxon>Cryptococcaceae</taxon>
        <taxon>Cryptococcus</taxon>
    </lineage>
</organism>
<evidence type="ECO:0000313" key="1">
    <source>
        <dbReference type="EMBL" id="ODO07594.1"/>
    </source>
</evidence>